<proteinExistence type="predicted"/>
<evidence type="ECO:0000313" key="3">
    <source>
        <dbReference type="EMBL" id="HIS48079.1"/>
    </source>
</evidence>
<dbReference type="Pfam" id="PF04459">
    <property type="entry name" value="DUF512"/>
    <property type="match status" value="1"/>
</dbReference>
<evidence type="ECO:0000259" key="1">
    <source>
        <dbReference type="Pfam" id="PF04459"/>
    </source>
</evidence>
<evidence type="ECO:0000313" key="4">
    <source>
        <dbReference type="Proteomes" id="UP000823927"/>
    </source>
</evidence>
<sequence>MRPVSKKYLHVIASVEDGSIAQEMELVPGDAVYMVNHQVMEDVFDYQFLINDTFVVLNVIKENGEEWELEIEKDFDEDLGITFESSLMDDYRSCSNKCIFCFIDQLPPGMRETMYFKDDDSRLSFLQGNYITMTNMKDKDLDRIIKYRLEPINISVHTTDPTLRCMMLHNRFAGKLSRQLDKLYEGRIQMNAQIVLCKNINDGEQLDRTISDLSKYMPWLEGVSVVPMGFTRFREGLYPVEPYTGEDAAKVLDQIGKWQQRLLEEYGNRFVYAGDEWYIMAERPLPSQEEYDGYGQLENGIGMMRLLIQEFSDALDTLEGDGRTRHVSIVSGVLASGYIRELTEKLMKKYPNIQVDVHCIKNKFFGETITVTGLLTGQDIVAQLQGKALGDVLLLPMNMLRSGENVLLDDMTTTDIEKALQVPVDIIKSNGDDLIIKILGEDPFGALPEQA</sequence>
<dbReference type="InterPro" id="IPR007549">
    <property type="entry name" value="DUF512"/>
</dbReference>
<dbReference type="AlphaFoldDB" id="A0A9D1F5Y0"/>
<reference evidence="3" key="2">
    <citation type="journal article" date="2021" name="PeerJ">
        <title>Extensive microbial diversity within the chicken gut microbiome revealed by metagenomics and culture.</title>
        <authorList>
            <person name="Gilroy R."/>
            <person name="Ravi A."/>
            <person name="Getino M."/>
            <person name="Pursley I."/>
            <person name="Horton D.L."/>
            <person name="Alikhan N.F."/>
            <person name="Baker D."/>
            <person name="Gharbi K."/>
            <person name="Hall N."/>
            <person name="Watson M."/>
            <person name="Adriaenssens E.M."/>
            <person name="Foster-Nyarko E."/>
            <person name="Jarju S."/>
            <person name="Secka A."/>
            <person name="Antonio M."/>
            <person name="Oren A."/>
            <person name="Chaudhuri R.R."/>
            <person name="La Ragione R."/>
            <person name="Hildebrand F."/>
            <person name="Pallen M.J."/>
        </authorList>
    </citation>
    <scope>NUCLEOTIDE SEQUENCE</scope>
    <source>
        <strain evidence="3">CHK178-757</strain>
    </source>
</reference>
<dbReference type="InterPro" id="IPR045375">
    <property type="entry name" value="Put_radical_SAM-like_N"/>
</dbReference>
<dbReference type="Pfam" id="PF19238">
    <property type="entry name" value="Radical_SAM_2"/>
    <property type="match status" value="1"/>
</dbReference>
<protein>
    <submittedName>
        <fullName evidence="3">DUF512 domain-containing protein</fullName>
    </submittedName>
</protein>
<dbReference type="SUPFAM" id="SSF102114">
    <property type="entry name" value="Radical SAM enzymes"/>
    <property type="match status" value="1"/>
</dbReference>
<name>A0A9D1F5Y0_9FIRM</name>
<feature type="domain" description="Putative radical SAM N-terminal" evidence="2">
    <location>
        <begin position="73"/>
        <end position="221"/>
    </location>
</feature>
<accession>A0A9D1F5Y0</accession>
<dbReference type="SUPFAM" id="SSF50156">
    <property type="entry name" value="PDZ domain-like"/>
    <property type="match status" value="1"/>
</dbReference>
<dbReference type="Proteomes" id="UP000823927">
    <property type="component" value="Unassembled WGS sequence"/>
</dbReference>
<dbReference type="InterPro" id="IPR058240">
    <property type="entry name" value="rSAM_sf"/>
</dbReference>
<feature type="domain" description="DUF512" evidence="1">
    <location>
        <begin position="226"/>
        <end position="428"/>
    </location>
</feature>
<comment type="caution">
    <text evidence="3">The sequence shown here is derived from an EMBL/GenBank/DDBJ whole genome shotgun (WGS) entry which is preliminary data.</text>
</comment>
<organism evidence="3 4">
    <name type="scientific">Candidatus Scybalocola faecigallinarum</name>
    <dbReference type="NCBI Taxonomy" id="2840941"/>
    <lineage>
        <taxon>Bacteria</taxon>
        <taxon>Bacillati</taxon>
        <taxon>Bacillota</taxon>
        <taxon>Clostridia</taxon>
        <taxon>Lachnospirales</taxon>
        <taxon>Lachnospiraceae</taxon>
        <taxon>Lachnospiraceae incertae sedis</taxon>
        <taxon>Candidatus Scybalocola (ex Gilroy et al. 2021)</taxon>
    </lineage>
</organism>
<reference evidence="3" key="1">
    <citation type="submission" date="2020-10" db="EMBL/GenBank/DDBJ databases">
        <authorList>
            <person name="Gilroy R."/>
        </authorList>
    </citation>
    <scope>NUCLEOTIDE SEQUENCE</scope>
    <source>
        <strain evidence="3">CHK178-757</strain>
    </source>
</reference>
<gene>
    <name evidence="3" type="ORF">IAB46_11130</name>
</gene>
<dbReference type="InterPro" id="IPR036034">
    <property type="entry name" value="PDZ_sf"/>
</dbReference>
<evidence type="ECO:0000259" key="2">
    <source>
        <dbReference type="Pfam" id="PF19238"/>
    </source>
</evidence>
<dbReference type="EMBL" id="DVIT01000044">
    <property type="protein sequence ID" value="HIS48079.1"/>
    <property type="molecule type" value="Genomic_DNA"/>
</dbReference>